<keyword evidence="3" id="KW-1185">Reference proteome</keyword>
<dbReference type="SUPFAM" id="SSF48452">
    <property type="entry name" value="TPR-like"/>
    <property type="match status" value="1"/>
</dbReference>
<name>A0ABU3RWB2_9MICO</name>
<comment type="caution">
    <text evidence="2">The sequence shown here is derived from an EMBL/GenBank/DDBJ whole genome shotgun (WGS) entry which is preliminary data.</text>
</comment>
<sequence>MTMHPETSTAPGPAEIELPDAPSALRDELAEGRAIAWDEPLTIRTYDAHEPSAYPMFLDHRVYQGSSGKVYPLPFIERVSDEPRARQWQAVHLENEYLRLVVLPELGGRIHVAYDKTTDYDFFYRNNVIKPALVGLAGPWVSGGVEFNWPQHHRPATHLPVETSIEHGDDGSVTVWCADHDPFTRMAAQHGVRIRPGSTVVEVAVRLHNRTSERQTFLWWANVAARVNDDYQSFFPEDVRYVADHARRALTAFPRADRPYYGVDYAALAAAAPEAVPAADRIDFYRNIPVPTSYMIVDSEDDFFGGYDHGAGAGFVHWAERRISPGKKQWTWGDAPFGHAWDAQLTDEDGPYVELMAGVYTDNQPDFSWLLPGETKTFSQYWYPIPALGPAHQATPDAAVHVDRSEGVRAVFAVTSPRPAAVMRIVVDGRVVAERRADLHPGTVDEIVWEGPVEGALEVELRSAGGASLVRWTPSVVDDAEPWVADEPPLPAQIDTVEELYLTGLHLSQFRHPTRSPLPYWEAALDRDPGDVRVNLALGDARYRSGEYAEALRHVETALSRLTRRNANPTDAEAFYLGGLILQRLGRPIDAERAFGKAGWDGTWAAAAGFELGASLARRGRIRAALRVLDSLDGVAAYDSRREVLRAVLLRRAEGATEADLVLREVLAVEPLNPTARHLSGAPGADDPGLLLDTALDLLHLGEVDDALGLLARVTGLPVCAAGNVIPLAHYLAAAALQERGEVDAAAAARSAARDSDLTWAFPHGLAAFDALGAAIAADDSDAVARFLLGNLLYGQGRREDALARWREAMERGLRDVVLLRNAAIAEFTVARDDDAAWNLYEEATRTAPDDARLLFERDQLAAKLGHSTADRLAVLDERREVVLTRDDLTIEYVTLLTSEGRAGEARGILLGRAFHPWEGGEGRALAAWDQTNAALGLAPADPPPSLGEARPRYVAPAAVRDDGVTDYFATSLPELLLFHREDERG</sequence>
<dbReference type="Gene3D" id="2.70.98.10">
    <property type="match status" value="1"/>
</dbReference>
<accession>A0ABU3RWB2</accession>
<dbReference type="InterPro" id="IPR011990">
    <property type="entry name" value="TPR-like_helical_dom_sf"/>
</dbReference>
<dbReference type="Gene3D" id="1.25.40.10">
    <property type="entry name" value="Tetratricopeptide repeat domain"/>
    <property type="match status" value="2"/>
</dbReference>
<dbReference type="EMBL" id="JAWDIU010000003">
    <property type="protein sequence ID" value="MDU0327182.1"/>
    <property type="molecule type" value="Genomic_DNA"/>
</dbReference>
<dbReference type="Pfam" id="PF17128">
    <property type="entry name" value="DUF5107"/>
    <property type="match status" value="1"/>
</dbReference>
<dbReference type="RefSeq" id="WP_316001440.1">
    <property type="nucleotide sequence ID" value="NZ_JAWDIU010000003.1"/>
</dbReference>
<dbReference type="Proteomes" id="UP001256673">
    <property type="component" value="Unassembled WGS sequence"/>
</dbReference>
<gene>
    <name evidence="2" type="ORF">RWH43_10480</name>
</gene>
<evidence type="ECO:0000313" key="2">
    <source>
        <dbReference type="EMBL" id="MDU0327182.1"/>
    </source>
</evidence>
<evidence type="ECO:0000313" key="3">
    <source>
        <dbReference type="Proteomes" id="UP001256673"/>
    </source>
</evidence>
<dbReference type="InterPro" id="IPR033396">
    <property type="entry name" value="DUF5107"/>
</dbReference>
<organism evidence="2 3">
    <name type="scientific">Microbacterium algihabitans</name>
    <dbReference type="NCBI Taxonomy" id="3075992"/>
    <lineage>
        <taxon>Bacteria</taxon>
        <taxon>Bacillati</taxon>
        <taxon>Actinomycetota</taxon>
        <taxon>Actinomycetes</taxon>
        <taxon>Micrococcales</taxon>
        <taxon>Microbacteriaceae</taxon>
        <taxon>Microbacterium</taxon>
    </lineage>
</organism>
<reference evidence="2 3" key="1">
    <citation type="submission" date="2023-09" db="EMBL/GenBank/DDBJ databases">
        <title>Microbacterium fusihabitans sp. nov., Microbacterium phycihabitans sp. nov., and Microbacterium cervinum sp. nov., isolated from dried seaweeds of beach.</title>
        <authorList>
            <person name="Lee S.D."/>
        </authorList>
    </citation>
    <scope>NUCLEOTIDE SEQUENCE [LARGE SCALE GENOMIC DNA]</scope>
    <source>
        <strain evidence="2 3">KSW2-21</strain>
    </source>
</reference>
<protein>
    <submittedName>
        <fullName evidence="2">DUF5107 domain-containing protein</fullName>
    </submittedName>
</protein>
<feature type="domain" description="DUF5107" evidence="1">
    <location>
        <begin position="69"/>
        <end position="385"/>
    </location>
</feature>
<evidence type="ECO:0000259" key="1">
    <source>
        <dbReference type="Pfam" id="PF17128"/>
    </source>
</evidence>
<proteinExistence type="predicted"/>
<dbReference type="InterPro" id="IPR014718">
    <property type="entry name" value="GH-type_carb-bd"/>
</dbReference>